<dbReference type="EMBL" id="BMMF01000001">
    <property type="protein sequence ID" value="GGK18497.1"/>
    <property type="molecule type" value="Genomic_DNA"/>
</dbReference>
<gene>
    <name evidence="2" type="ORF">GCM10011322_01520</name>
</gene>
<protein>
    <submittedName>
        <fullName evidence="2">Uncharacterized protein</fullName>
    </submittedName>
</protein>
<sequence>MNDDDLDRRDDRARAPADGERPAVVAYDPYFPAARPPADDARPTAYDPYFPQDGASEFD</sequence>
<proteinExistence type="predicted"/>
<dbReference type="AlphaFoldDB" id="A0A917V1D3"/>
<accession>A0A917V1D3</accession>
<dbReference type="RefSeq" id="WP_188908462.1">
    <property type="nucleotide sequence ID" value="NZ_BMMF01000001.1"/>
</dbReference>
<dbReference type="Proteomes" id="UP000600449">
    <property type="component" value="Unassembled WGS sequence"/>
</dbReference>
<evidence type="ECO:0000313" key="3">
    <source>
        <dbReference type="Proteomes" id="UP000600449"/>
    </source>
</evidence>
<evidence type="ECO:0000256" key="1">
    <source>
        <dbReference type="SAM" id="MobiDB-lite"/>
    </source>
</evidence>
<feature type="compositionally biased region" description="Basic and acidic residues" evidence="1">
    <location>
        <begin position="1"/>
        <end position="21"/>
    </location>
</feature>
<name>A0A917V1D3_9HYPH</name>
<organism evidence="2 3">
    <name type="scientific">Salinarimonas ramus</name>
    <dbReference type="NCBI Taxonomy" id="690164"/>
    <lineage>
        <taxon>Bacteria</taxon>
        <taxon>Pseudomonadati</taxon>
        <taxon>Pseudomonadota</taxon>
        <taxon>Alphaproteobacteria</taxon>
        <taxon>Hyphomicrobiales</taxon>
        <taxon>Salinarimonadaceae</taxon>
        <taxon>Salinarimonas</taxon>
    </lineage>
</organism>
<keyword evidence="3" id="KW-1185">Reference proteome</keyword>
<comment type="caution">
    <text evidence="2">The sequence shown here is derived from an EMBL/GenBank/DDBJ whole genome shotgun (WGS) entry which is preliminary data.</text>
</comment>
<feature type="region of interest" description="Disordered" evidence="1">
    <location>
        <begin position="1"/>
        <end position="59"/>
    </location>
</feature>
<reference evidence="2 3" key="1">
    <citation type="journal article" date="2014" name="Int. J. Syst. Evol. Microbiol.">
        <title>Complete genome sequence of Corynebacterium casei LMG S-19264T (=DSM 44701T), isolated from a smear-ripened cheese.</title>
        <authorList>
            <consortium name="US DOE Joint Genome Institute (JGI-PGF)"/>
            <person name="Walter F."/>
            <person name="Albersmeier A."/>
            <person name="Kalinowski J."/>
            <person name="Ruckert C."/>
        </authorList>
    </citation>
    <scope>NUCLEOTIDE SEQUENCE [LARGE SCALE GENOMIC DNA]</scope>
    <source>
        <strain evidence="2 3">CGMCC 1.9161</strain>
    </source>
</reference>
<evidence type="ECO:0000313" key="2">
    <source>
        <dbReference type="EMBL" id="GGK18497.1"/>
    </source>
</evidence>